<dbReference type="PANTHER" id="PTHR33309">
    <property type="entry name" value="KERATIN, ULTRA HIGH-SULFUR MATRIX PROTEIN-LIKE"/>
    <property type="match status" value="1"/>
</dbReference>
<feature type="compositionally biased region" description="Low complexity" evidence="1">
    <location>
        <begin position="41"/>
        <end position="50"/>
    </location>
</feature>
<dbReference type="EMBL" id="KQ977616">
    <property type="protein sequence ID" value="KYN01374.1"/>
    <property type="molecule type" value="Genomic_DNA"/>
</dbReference>
<name>A0A151IHD4_9HYME</name>
<keyword evidence="4" id="KW-1185">Reference proteome</keyword>
<dbReference type="InterPro" id="IPR049012">
    <property type="entry name" value="Mutator_transp_dom"/>
</dbReference>
<organism evidence="3 4">
    <name type="scientific">Cyphomyrmex costatus</name>
    <dbReference type="NCBI Taxonomy" id="456900"/>
    <lineage>
        <taxon>Eukaryota</taxon>
        <taxon>Metazoa</taxon>
        <taxon>Ecdysozoa</taxon>
        <taxon>Arthropoda</taxon>
        <taxon>Hexapoda</taxon>
        <taxon>Insecta</taxon>
        <taxon>Pterygota</taxon>
        <taxon>Neoptera</taxon>
        <taxon>Endopterygota</taxon>
        <taxon>Hymenoptera</taxon>
        <taxon>Apocrita</taxon>
        <taxon>Aculeata</taxon>
        <taxon>Formicoidea</taxon>
        <taxon>Formicidae</taxon>
        <taxon>Myrmicinae</taxon>
        <taxon>Cyphomyrmex</taxon>
    </lineage>
</organism>
<proteinExistence type="predicted"/>
<dbReference type="Pfam" id="PF20700">
    <property type="entry name" value="Mutator"/>
    <property type="match status" value="1"/>
</dbReference>
<evidence type="ECO:0000313" key="3">
    <source>
        <dbReference type="EMBL" id="KYN01374.1"/>
    </source>
</evidence>
<evidence type="ECO:0000313" key="4">
    <source>
        <dbReference type="Proteomes" id="UP000078542"/>
    </source>
</evidence>
<dbReference type="PANTHER" id="PTHR33309:SF3">
    <property type="entry name" value="CCHC-TYPE DOMAIN-CONTAINING PROTEIN"/>
    <property type="match status" value="1"/>
</dbReference>
<gene>
    <name evidence="3" type="ORF">ALC62_07834</name>
</gene>
<reference evidence="3 4" key="1">
    <citation type="submission" date="2016-03" db="EMBL/GenBank/DDBJ databases">
        <title>Cyphomyrmex costatus WGS genome.</title>
        <authorList>
            <person name="Nygaard S."/>
            <person name="Hu H."/>
            <person name="Boomsma J."/>
            <person name="Zhang G."/>
        </authorList>
    </citation>
    <scope>NUCLEOTIDE SEQUENCE [LARGE SCALE GENOMIC DNA]</scope>
    <source>
        <strain evidence="3">MS0001</strain>
        <tissue evidence="3">Whole body</tissue>
    </source>
</reference>
<feature type="domain" description="Mutator-like transposase" evidence="2">
    <location>
        <begin position="67"/>
        <end position="416"/>
    </location>
</feature>
<feature type="compositionally biased region" description="Basic and acidic residues" evidence="1">
    <location>
        <begin position="1"/>
        <end position="16"/>
    </location>
</feature>
<protein>
    <recommendedName>
        <fullName evidence="2">Mutator-like transposase domain-containing protein</fullName>
    </recommendedName>
</protein>
<evidence type="ECO:0000259" key="2">
    <source>
        <dbReference type="Pfam" id="PF20700"/>
    </source>
</evidence>
<dbReference type="Proteomes" id="UP000078542">
    <property type="component" value="Unassembled WGS sequence"/>
</dbReference>
<evidence type="ECO:0000256" key="1">
    <source>
        <dbReference type="SAM" id="MobiDB-lite"/>
    </source>
</evidence>
<dbReference type="AlphaFoldDB" id="A0A151IHD4"/>
<sequence length="580" mass="65925">MASYPKHESDCNDRASKPRKRKFHGNQFKVKKSEEEEEDNSSSSSTKKLSTASSDDITINPLHYYRIIEFLSVFGALSNILICRSCRQKVNFQESTNRGLGFKIVVLCTCGRQEIQSGPLVGTGYEINRRIVFVMRLLGIGHDGINVFCELMDMCQVLSNSAYQNIVNHLLSATTTMFAAITKRTVTKERVKNAKDERVETHLKVSGDGSWKKRGFTSLFGVTTLIGYYTEKVIDLIVKSGYCHACAMQKNKLNDDDFSEWYEFHQDICTSNHHGSSGKMEVDSIIEMFSKSDELHGVKYVNYISDGDSKIFLGILNKNPYGEDCPVVKNECVQYVEKRLGTRLRDVRTKEKLGGKNRLTNALITKLAIYYGLAIKRNLNSTCDMRKAIFTTLDHYCSSDESPRHGNCLAGSDSWCEWRQAEAKNQLPSYRHGKRVIDEEVENHIRPIYEALSTEDLLTRCLGGHTQNSNESFNATVWRMNPKHLHFGKKIVEISAFLAAGLFNEGYSSILMVMNLLNIQIGQHSKMFADSIDQRRILKQDKRHSFSSKEARTARRIERMHANQLFEEDEGLLYGPGIAD</sequence>
<accession>A0A151IHD4</accession>
<feature type="region of interest" description="Disordered" evidence="1">
    <location>
        <begin position="1"/>
        <end position="50"/>
    </location>
</feature>